<dbReference type="Proteomes" id="UP001358586">
    <property type="component" value="Chromosome 4"/>
</dbReference>
<keyword evidence="2" id="KW-1185">Reference proteome</keyword>
<dbReference type="EMBL" id="JARKNE010000004">
    <property type="protein sequence ID" value="KAK5836474.1"/>
    <property type="molecule type" value="Genomic_DNA"/>
</dbReference>
<evidence type="ECO:0000313" key="2">
    <source>
        <dbReference type="Proteomes" id="UP001358586"/>
    </source>
</evidence>
<sequence length="93" mass="10070">MMSTFGIIEDEGDCSIDGRNTKKVQFKDKGINSVEMSVAPISASTLSWKDMLIGNSVKSSKETGKDGGEIFDFVEGDFTRLSVNGILAIVFLD</sequence>
<protein>
    <submittedName>
        <fullName evidence="1">Uncharacterized protein</fullName>
    </submittedName>
</protein>
<evidence type="ECO:0000313" key="1">
    <source>
        <dbReference type="EMBL" id="KAK5836474.1"/>
    </source>
</evidence>
<name>A0ABR0QB99_GOSAR</name>
<comment type="caution">
    <text evidence="1">The sequence shown here is derived from an EMBL/GenBank/DDBJ whole genome shotgun (WGS) entry which is preliminary data.</text>
</comment>
<gene>
    <name evidence="1" type="ORF">PVK06_012265</name>
</gene>
<organism evidence="1 2">
    <name type="scientific">Gossypium arboreum</name>
    <name type="common">Tree cotton</name>
    <name type="synonym">Gossypium nanking</name>
    <dbReference type="NCBI Taxonomy" id="29729"/>
    <lineage>
        <taxon>Eukaryota</taxon>
        <taxon>Viridiplantae</taxon>
        <taxon>Streptophyta</taxon>
        <taxon>Embryophyta</taxon>
        <taxon>Tracheophyta</taxon>
        <taxon>Spermatophyta</taxon>
        <taxon>Magnoliopsida</taxon>
        <taxon>eudicotyledons</taxon>
        <taxon>Gunneridae</taxon>
        <taxon>Pentapetalae</taxon>
        <taxon>rosids</taxon>
        <taxon>malvids</taxon>
        <taxon>Malvales</taxon>
        <taxon>Malvaceae</taxon>
        <taxon>Malvoideae</taxon>
        <taxon>Gossypium</taxon>
    </lineage>
</organism>
<accession>A0ABR0QB99</accession>
<proteinExistence type="predicted"/>
<reference evidence="1 2" key="1">
    <citation type="submission" date="2023-03" db="EMBL/GenBank/DDBJ databases">
        <title>WGS of Gossypium arboreum.</title>
        <authorList>
            <person name="Yu D."/>
        </authorList>
    </citation>
    <scope>NUCLEOTIDE SEQUENCE [LARGE SCALE GENOMIC DNA]</scope>
    <source>
        <tissue evidence="1">Leaf</tissue>
    </source>
</reference>